<name>A0A0N0XQJ2_9ACTN</name>
<feature type="region of interest" description="Disordered" evidence="1">
    <location>
        <begin position="1"/>
        <end position="44"/>
    </location>
</feature>
<gene>
    <name evidence="3" type="ORF">ADL29_38225</name>
</gene>
<reference evidence="4" key="1">
    <citation type="submission" date="2015-07" db="EMBL/GenBank/DDBJ databases">
        <authorList>
            <person name="Ju K.-S."/>
            <person name="Doroghazi J.R."/>
            <person name="Metcalf W.W."/>
        </authorList>
    </citation>
    <scope>NUCLEOTIDE SEQUENCE [LARGE SCALE GENOMIC DNA]</scope>
    <source>
        <strain evidence="4">NRRL ISP-5002</strain>
    </source>
</reference>
<sequence>MPSAAPASSLSSAAPPSFASSEQTTRPAPAEPAGGGPAPAPRRRTAWADGLDELRAAATTEPGRLRVIGAVLALLVLVFGAVAAWEVADRAAAADDVVGRSQPLSADAARIYRSLADADTTAAGGFLAGGEESRATRDRYAQDLATAAGLLVKASSGTRGSDRADAQIAALSKALPRYAGLVETARTNNRQGLPLGGAYLRYANDQMRRELLPAARALYDAENDRLAADYAAAKAWPWLALAAGLLAVGALGWAQRRDYRRTNRVFNRGLLAATAACLAALVWLVAGHALARSGLSDSYERGTRSLRVLHEARIDALQARGDENLTLVARGAVLTGDQKDFYEAGFRTGMADLVGAGRKGNAAGGSRLGKALALADDEAGRRPVRDALRHVRQWQARHAEARAADEKGAYEQALAKVIGGDRPTRESFDRVDAELQRALAHEQQEFRSAADGGRAALGGLAAGAAVLAVLGAVGAVLGIGRRLSEYR</sequence>
<organism evidence="3 4">
    <name type="scientific">Streptomyces chattanoogensis</name>
    <dbReference type="NCBI Taxonomy" id="66876"/>
    <lineage>
        <taxon>Bacteria</taxon>
        <taxon>Bacillati</taxon>
        <taxon>Actinomycetota</taxon>
        <taxon>Actinomycetes</taxon>
        <taxon>Kitasatosporales</taxon>
        <taxon>Streptomycetaceae</taxon>
        <taxon>Streptomyces</taxon>
    </lineage>
</organism>
<evidence type="ECO:0008006" key="5">
    <source>
        <dbReference type="Google" id="ProtNLM"/>
    </source>
</evidence>
<feature type="compositionally biased region" description="Low complexity" evidence="1">
    <location>
        <begin position="1"/>
        <end position="32"/>
    </location>
</feature>
<feature type="transmembrane region" description="Helical" evidence="2">
    <location>
        <begin position="235"/>
        <end position="253"/>
    </location>
</feature>
<dbReference type="AlphaFoldDB" id="A0A0N0XQJ2"/>
<keyword evidence="4" id="KW-1185">Reference proteome</keyword>
<protein>
    <recommendedName>
        <fullName evidence="5">Secreted protein</fullName>
    </recommendedName>
</protein>
<dbReference type="Proteomes" id="UP000037982">
    <property type="component" value="Unassembled WGS sequence"/>
</dbReference>
<evidence type="ECO:0000313" key="4">
    <source>
        <dbReference type="Proteomes" id="UP000037982"/>
    </source>
</evidence>
<proteinExistence type="predicted"/>
<keyword evidence="2" id="KW-0472">Membrane</keyword>
<feature type="transmembrane region" description="Helical" evidence="2">
    <location>
        <begin position="65"/>
        <end position="85"/>
    </location>
</feature>
<dbReference type="PATRIC" id="fig|66876.3.peg.8395"/>
<comment type="caution">
    <text evidence="3">The sequence shown here is derived from an EMBL/GenBank/DDBJ whole genome shotgun (WGS) entry which is preliminary data.</text>
</comment>
<dbReference type="RefSeq" id="WP_053928028.1">
    <property type="nucleotide sequence ID" value="NZ_LGKG01000196.1"/>
</dbReference>
<keyword evidence="2" id="KW-0812">Transmembrane</keyword>
<keyword evidence="2" id="KW-1133">Transmembrane helix</keyword>
<evidence type="ECO:0000313" key="3">
    <source>
        <dbReference type="EMBL" id="KPC58996.1"/>
    </source>
</evidence>
<evidence type="ECO:0000256" key="2">
    <source>
        <dbReference type="SAM" id="Phobius"/>
    </source>
</evidence>
<feature type="transmembrane region" description="Helical" evidence="2">
    <location>
        <begin position="265"/>
        <end position="286"/>
    </location>
</feature>
<accession>A0A0N0XQJ2</accession>
<dbReference type="EMBL" id="LGKG01000196">
    <property type="protein sequence ID" value="KPC58996.1"/>
    <property type="molecule type" value="Genomic_DNA"/>
</dbReference>
<evidence type="ECO:0000256" key="1">
    <source>
        <dbReference type="SAM" id="MobiDB-lite"/>
    </source>
</evidence>
<feature type="transmembrane region" description="Helical" evidence="2">
    <location>
        <begin position="455"/>
        <end position="479"/>
    </location>
</feature>